<keyword evidence="2" id="KW-0813">Transport</keyword>
<dbReference type="FunFam" id="3.40.50.300:FF:000163">
    <property type="entry name" value="Multidrug resistance-associated protein member 4"/>
    <property type="match status" value="1"/>
</dbReference>
<reference evidence="12" key="1">
    <citation type="submission" date="2021-12" db="EMBL/GenBank/DDBJ databases">
        <authorList>
            <person name="King R."/>
        </authorList>
    </citation>
    <scope>NUCLEOTIDE SEQUENCE</scope>
</reference>
<keyword evidence="4" id="KW-0677">Repeat</keyword>
<feature type="transmembrane region" description="Helical" evidence="9">
    <location>
        <begin position="132"/>
        <end position="150"/>
    </location>
</feature>
<dbReference type="Gene3D" id="3.40.50.300">
    <property type="entry name" value="P-loop containing nucleotide triphosphate hydrolases"/>
    <property type="match status" value="2"/>
</dbReference>
<dbReference type="CDD" id="cd18579">
    <property type="entry name" value="ABC_6TM_ABCC_D1"/>
    <property type="match status" value="1"/>
</dbReference>
<dbReference type="PANTHER" id="PTHR24223">
    <property type="entry name" value="ATP-BINDING CASSETTE SUB-FAMILY C"/>
    <property type="match status" value="1"/>
</dbReference>
<dbReference type="SUPFAM" id="SSF52540">
    <property type="entry name" value="P-loop containing nucleoside triphosphate hydrolases"/>
    <property type="match status" value="2"/>
</dbReference>
<evidence type="ECO:0000256" key="1">
    <source>
        <dbReference type="ARBA" id="ARBA00004141"/>
    </source>
</evidence>
<keyword evidence="3 9" id="KW-0812">Transmembrane</keyword>
<evidence type="ECO:0000259" key="10">
    <source>
        <dbReference type="PROSITE" id="PS50893"/>
    </source>
</evidence>
<feature type="transmembrane region" description="Helical" evidence="9">
    <location>
        <begin position="733"/>
        <end position="750"/>
    </location>
</feature>
<dbReference type="InterPro" id="IPR011527">
    <property type="entry name" value="ABC1_TM_dom"/>
</dbReference>
<dbReference type="PANTHER" id="PTHR24223:SF448">
    <property type="entry name" value="FI20146P1-RELATED"/>
    <property type="match status" value="1"/>
</dbReference>
<evidence type="ECO:0000259" key="11">
    <source>
        <dbReference type="PROSITE" id="PS50929"/>
    </source>
</evidence>
<evidence type="ECO:0000256" key="3">
    <source>
        <dbReference type="ARBA" id="ARBA00022692"/>
    </source>
</evidence>
<keyword evidence="6" id="KW-0067">ATP-binding</keyword>
<evidence type="ECO:0000256" key="9">
    <source>
        <dbReference type="SAM" id="Phobius"/>
    </source>
</evidence>
<evidence type="ECO:0000256" key="2">
    <source>
        <dbReference type="ARBA" id="ARBA00022448"/>
    </source>
</evidence>
<dbReference type="InterPro" id="IPR044746">
    <property type="entry name" value="ABCC_6TM_D1"/>
</dbReference>
<comment type="subcellular location">
    <subcellularLocation>
        <location evidence="1">Membrane</location>
        <topology evidence="1">Multi-pass membrane protein</topology>
    </subcellularLocation>
</comment>
<evidence type="ECO:0000256" key="6">
    <source>
        <dbReference type="ARBA" id="ARBA00022840"/>
    </source>
</evidence>
<dbReference type="Gene3D" id="1.20.1560.10">
    <property type="entry name" value="ABC transporter type 1, transmembrane domain"/>
    <property type="match status" value="2"/>
</dbReference>
<evidence type="ECO:0000256" key="7">
    <source>
        <dbReference type="ARBA" id="ARBA00022989"/>
    </source>
</evidence>
<dbReference type="PROSITE" id="PS50893">
    <property type="entry name" value="ABC_TRANSPORTER_2"/>
    <property type="match status" value="2"/>
</dbReference>
<dbReference type="GO" id="GO:0005524">
    <property type="term" value="F:ATP binding"/>
    <property type="evidence" value="ECO:0007669"/>
    <property type="project" value="UniProtKB-KW"/>
</dbReference>
<evidence type="ECO:0000256" key="8">
    <source>
        <dbReference type="ARBA" id="ARBA00023136"/>
    </source>
</evidence>
<dbReference type="InterPro" id="IPR027417">
    <property type="entry name" value="P-loop_NTPase"/>
</dbReference>
<feature type="domain" description="ABC transporter" evidence="10">
    <location>
        <begin position="404"/>
        <end position="623"/>
    </location>
</feature>
<dbReference type="FunFam" id="1.20.1560.10:FF:000006">
    <property type="entry name" value="ATP-binding cassette, sub-family C (CFTR/MRP), member 9"/>
    <property type="match status" value="1"/>
</dbReference>
<name>A0A9P0B8Y2_BRAAE</name>
<dbReference type="CDD" id="cd03244">
    <property type="entry name" value="ABCC_MRP_domain2"/>
    <property type="match status" value="1"/>
</dbReference>
<dbReference type="InterPro" id="IPR003593">
    <property type="entry name" value="AAA+_ATPase"/>
</dbReference>
<keyword evidence="8 9" id="KW-0472">Membrane</keyword>
<dbReference type="GO" id="GO:0140359">
    <property type="term" value="F:ABC-type transporter activity"/>
    <property type="evidence" value="ECO:0007669"/>
    <property type="project" value="InterPro"/>
</dbReference>
<dbReference type="InterPro" id="IPR050173">
    <property type="entry name" value="ABC_transporter_C-like"/>
</dbReference>
<organism evidence="12 13">
    <name type="scientific">Brassicogethes aeneus</name>
    <name type="common">Rape pollen beetle</name>
    <name type="synonym">Meligethes aeneus</name>
    <dbReference type="NCBI Taxonomy" id="1431903"/>
    <lineage>
        <taxon>Eukaryota</taxon>
        <taxon>Metazoa</taxon>
        <taxon>Ecdysozoa</taxon>
        <taxon>Arthropoda</taxon>
        <taxon>Hexapoda</taxon>
        <taxon>Insecta</taxon>
        <taxon>Pterygota</taxon>
        <taxon>Neoptera</taxon>
        <taxon>Endopterygota</taxon>
        <taxon>Coleoptera</taxon>
        <taxon>Polyphaga</taxon>
        <taxon>Cucujiformia</taxon>
        <taxon>Nitidulidae</taxon>
        <taxon>Meligethinae</taxon>
        <taxon>Brassicogethes</taxon>
    </lineage>
</organism>
<dbReference type="InterPro" id="IPR044726">
    <property type="entry name" value="ABCC_6TM_D2"/>
</dbReference>
<dbReference type="PROSITE" id="PS00211">
    <property type="entry name" value="ABC_TRANSPORTER_1"/>
    <property type="match status" value="1"/>
</dbReference>
<feature type="transmembrane region" description="Helical" evidence="9">
    <location>
        <begin position="231"/>
        <end position="249"/>
    </location>
</feature>
<dbReference type="PROSITE" id="PS50929">
    <property type="entry name" value="ABC_TM1F"/>
    <property type="match status" value="2"/>
</dbReference>
<feature type="transmembrane region" description="Helical" evidence="9">
    <location>
        <begin position="812"/>
        <end position="842"/>
    </location>
</feature>
<keyword evidence="13" id="KW-1185">Reference proteome</keyword>
<dbReference type="SMART" id="SM00382">
    <property type="entry name" value="AAA"/>
    <property type="match status" value="2"/>
</dbReference>
<evidence type="ECO:0000256" key="5">
    <source>
        <dbReference type="ARBA" id="ARBA00022741"/>
    </source>
</evidence>
<feature type="transmembrane region" description="Helical" evidence="9">
    <location>
        <begin position="89"/>
        <end position="112"/>
    </location>
</feature>
<evidence type="ECO:0000313" key="12">
    <source>
        <dbReference type="EMBL" id="CAH0557795.1"/>
    </source>
</evidence>
<dbReference type="AlphaFoldDB" id="A0A9P0B8Y2"/>
<dbReference type="GO" id="GO:0016020">
    <property type="term" value="C:membrane"/>
    <property type="evidence" value="ECO:0007669"/>
    <property type="project" value="UniProtKB-SubCell"/>
</dbReference>
<dbReference type="GO" id="GO:0016887">
    <property type="term" value="F:ATP hydrolysis activity"/>
    <property type="evidence" value="ECO:0007669"/>
    <property type="project" value="InterPro"/>
</dbReference>
<dbReference type="SUPFAM" id="SSF90123">
    <property type="entry name" value="ABC transporter transmembrane region"/>
    <property type="match status" value="2"/>
</dbReference>
<dbReference type="Proteomes" id="UP001154078">
    <property type="component" value="Chromosome 5"/>
</dbReference>
<feature type="transmembrane region" description="Helical" evidence="9">
    <location>
        <begin position="203"/>
        <end position="225"/>
    </location>
</feature>
<gene>
    <name evidence="12" type="ORF">MELIAE_LOCUS8420</name>
</gene>
<dbReference type="Pfam" id="PF00005">
    <property type="entry name" value="ABC_tran"/>
    <property type="match status" value="2"/>
</dbReference>
<feature type="domain" description="ABC transmembrane type-1" evidence="11">
    <location>
        <begin position="108"/>
        <end position="351"/>
    </location>
</feature>
<sequence length="1239" mass="140666">MDPECNVKKTRNPLKDANFFKKLFFLYTLPLFKTARKRDLNLDDVYEVVSEFKAANVGKSLEEKWTFLKIKNTSISLYKLIWSQYGKSYLLLGLIQLICKSSIVILHPIFLFKLLQYFKTPERYTKLEAYKYGFSLIFITIFGCIYNHNYMQIVTEFGIKVRTAFSSLLFRKVLKLSPSALKEISVGKICTLMTKDMLAFDRIFIFLNDLWIGVIQTTIICYLIYSKVGISVLSGLGCLLLLTPLQVFLGKKMAQLKMATVKKTDERIQSTQEALSAIKIIKMYAWDIFFYTNISESRKEEVVKMKHLFYVRALGMILPLLNSKISLYLLLMTYVWLGNQVDAPTIFFVITCYNSSLRSYLLNTIPLGIISLSDVNASLKRLNYVLSAEELKETSGTIYLEPLVYLNKIAVKVEEKEILSYVSLKIQSGLNIISGECGSGKTTLIKTIIKELPISKGILNIQGTISYSPEDPWIFPSTIKQNILFGQPYNEARYKDILKVCCLNKDLQTLLNGDNTLVTDKGANLSTGQKARVSLARACYKDCDIYLFDDSLKALDTNVSNYVFHQCFKGFLKDKIIIFVSNNIHFIKLADNQIILNKGKTLTIKSQKEELDKRITYYIDDVEENQFEGENNSKEPTETDEFLEKPKVEDAYKEINKEGKVEFAVYRRYFGYYGGVFIIFVVICLFVAFQVVTSSGDKLIGKWTVLQENMTKLEANGTNNTILSEKQNEINDLILVYSILVFGSAALAIVKSFSHFYLSAATSEKIHNDLIRSVLHANIDFFDRNKVGNIINRFSKDLCGIDEFIPFMLYEIFRVLCALIGTIVVISMVNIGFLIPATLLIIKLYFVRSMYIPVGRSLKRLDAATRGPLMSHINATIDGITTIRAYNMENKVKQEFENHLDMYTSASYIMICAIRTFGFILDMTCTMFITSVIVHFLFISGDNTGNVGLAITQAMGLTGSLQWGIKQWAELESQMTSMERVMEYTDTEQEHSNGQILNNWPNKGKIQYCNVNLTYKNGLKALKNINFTIDAGKKVGIVGRTGAGKTSITTALFKLYQTEGDIFIDSVNINTVNLNCLRIKLSNIPQDPVLFSGTIRSNIDPLGKYTDMEIWTAIEKMKLKDLVQSLDQKVLNSGNQYSSGEKQLICLVRAFVCKSKIIILDEATANMTQELEGKLQKTIKECFGECTILTIAHRINSVKNSDLVMVVDDGEIKEFDTPENLMNKVGIYHQLVENSNVLY</sequence>
<dbReference type="EMBL" id="OV121136">
    <property type="protein sequence ID" value="CAH0557795.1"/>
    <property type="molecule type" value="Genomic_DNA"/>
</dbReference>
<dbReference type="InterPro" id="IPR003439">
    <property type="entry name" value="ABC_transporter-like_ATP-bd"/>
</dbReference>
<accession>A0A9P0B8Y2</accession>
<dbReference type="Pfam" id="PF00664">
    <property type="entry name" value="ABC_membrane"/>
    <property type="match status" value="2"/>
</dbReference>
<keyword evidence="5" id="KW-0547">Nucleotide-binding</keyword>
<dbReference type="CDD" id="cd18580">
    <property type="entry name" value="ABC_6TM_ABCC_D2"/>
    <property type="match status" value="1"/>
</dbReference>
<proteinExistence type="predicted"/>
<dbReference type="FunFam" id="1.20.1560.10:FF:000014">
    <property type="entry name" value="Multidrug resistance-associated protein member 4"/>
    <property type="match status" value="1"/>
</dbReference>
<protein>
    <submittedName>
        <fullName evidence="12">Uncharacterized protein</fullName>
    </submittedName>
</protein>
<dbReference type="FunFam" id="3.40.50.300:FF:000973">
    <property type="entry name" value="Multidrug resistance-associated protein 4"/>
    <property type="match status" value="1"/>
</dbReference>
<dbReference type="InterPro" id="IPR017871">
    <property type="entry name" value="ABC_transporter-like_CS"/>
</dbReference>
<feature type="domain" description="ABC transmembrane type-1" evidence="11">
    <location>
        <begin position="680"/>
        <end position="973"/>
    </location>
</feature>
<dbReference type="InterPro" id="IPR036640">
    <property type="entry name" value="ABC1_TM_sf"/>
</dbReference>
<feature type="transmembrane region" description="Helical" evidence="9">
    <location>
        <begin position="917"/>
        <end position="938"/>
    </location>
</feature>
<evidence type="ECO:0000313" key="13">
    <source>
        <dbReference type="Proteomes" id="UP001154078"/>
    </source>
</evidence>
<feature type="domain" description="ABC transporter" evidence="10">
    <location>
        <begin position="1006"/>
        <end position="1234"/>
    </location>
</feature>
<dbReference type="OrthoDB" id="6500128at2759"/>
<feature type="transmembrane region" description="Helical" evidence="9">
    <location>
        <begin position="309"/>
        <end position="337"/>
    </location>
</feature>
<keyword evidence="7 9" id="KW-1133">Transmembrane helix</keyword>
<feature type="transmembrane region" description="Helical" evidence="9">
    <location>
        <begin position="670"/>
        <end position="692"/>
    </location>
</feature>
<evidence type="ECO:0000256" key="4">
    <source>
        <dbReference type="ARBA" id="ARBA00022737"/>
    </source>
</evidence>